<feature type="region of interest" description="Disordered" evidence="1">
    <location>
        <begin position="162"/>
        <end position="193"/>
    </location>
</feature>
<feature type="domain" description="ParB-like N-terminal" evidence="2">
    <location>
        <begin position="33"/>
        <end position="118"/>
    </location>
</feature>
<gene>
    <name evidence="3" type="ORF">ACFO0B_25200</name>
</gene>
<organism evidence="3 4">
    <name type="scientific">Nocardia jiangsuensis</name>
    <dbReference type="NCBI Taxonomy" id="1691563"/>
    <lineage>
        <taxon>Bacteria</taxon>
        <taxon>Bacillati</taxon>
        <taxon>Actinomycetota</taxon>
        <taxon>Actinomycetes</taxon>
        <taxon>Mycobacteriales</taxon>
        <taxon>Nocardiaceae</taxon>
        <taxon>Nocardia</taxon>
    </lineage>
</organism>
<feature type="region of interest" description="Disordered" evidence="1">
    <location>
        <begin position="227"/>
        <end position="273"/>
    </location>
</feature>
<protein>
    <submittedName>
        <fullName evidence="3">ParB N-terminal domain-containing protein</fullName>
    </submittedName>
</protein>
<evidence type="ECO:0000313" key="3">
    <source>
        <dbReference type="EMBL" id="MFC3965299.1"/>
    </source>
</evidence>
<dbReference type="SMART" id="SM00470">
    <property type="entry name" value="ParB"/>
    <property type="match status" value="1"/>
</dbReference>
<evidence type="ECO:0000313" key="4">
    <source>
        <dbReference type="Proteomes" id="UP001595696"/>
    </source>
</evidence>
<accession>A0ABV8E079</accession>
<sequence>MISDGERNSHNSDDGDRSSVLRWLSEWDSIPVENVLIDSIHGGLAVREGASRSAEHVRVLAECSMQLPPIIVHRPTMRLIDGAHRLEAARLRRCDRVAVRYFDGSAADAFALAVQANVAHGLPLTLAERKAASARLMVSHPNWSDRLIAKTTGLSHHTVAKQRKRATGQGAQLHRRIGIDGRQRSAGTAEGREAAARIIRENPNASLRQISRLTDVSPGTVRDVRARIERGEDPVPPPREPPSSSSAERAARRSASVHAVVPDTPAPVGDPVGHRAATPIQQAILRSLQNDPALRFNEKGRSLLRAVAASISEIALRKQAFLDSSSHCHGSLAKLARANAQTWTDLARRLETQSAQTDFTAIEVRPREG</sequence>
<keyword evidence="4" id="KW-1185">Reference proteome</keyword>
<dbReference type="InterPro" id="IPR003115">
    <property type="entry name" value="ParB_N"/>
</dbReference>
<dbReference type="Proteomes" id="UP001595696">
    <property type="component" value="Unassembled WGS sequence"/>
</dbReference>
<evidence type="ECO:0000259" key="2">
    <source>
        <dbReference type="SMART" id="SM00470"/>
    </source>
</evidence>
<evidence type="ECO:0000256" key="1">
    <source>
        <dbReference type="SAM" id="MobiDB-lite"/>
    </source>
</evidence>
<dbReference type="InterPro" id="IPR036086">
    <property type="entry name" value="ParB/Sulfiredoxin_sf"/>
</dbReference>
<proteinExistence type="predicted"/>
<dbReference type="SUPFAM" id="SSF110849">
    <property type="entry name" value="ParB/Sulfiredoxin"/>
    <property type="match status" value="1"/>
</dbReference>
<comment type="caution">
    <text evidence="3">The sequence shown here is derived from an EMBL/GenBank/DDBJ whole genome shotgun (WGS) entry which is preliminary data.</text>
</comment>
<dbReference type="RefSeq" id="WP_378615046.1">
    <property type="nucleotide sequence ID" value="NZ_JBHSAX010000019.1"/>
</dbReference>
<feature type="compositionally biased region" description="Low complexity" evidence="1">
    <location>
        <begin position="242"/>
        <end position="262"/>
    </location>
</feature>
<name>A0ABV8E079_9NOCA</name>
<reference evidence="4" key="1">
    <citation type="journal article" date="2019" name="Int. J. Syst. Evol. Microbiol.">
        <title>The Global Catalogue of Microorganisms (GCM) 10K type strain sequencing project: providing services to taxonomists for standard genome sequencing and annotation.</title>
        <authorList>
            <consortium name="The Broad Institute Genomics Platform"/>
            <consortium name="The Broad Institute Genome Sequencing Center for Infectious Disease"/>
            <person name="Wu L."/>
            <person name="Ma J."/>
        </authorList>
    </citation>
    <scope>NUCLEOTIDE SEQUENCE [LARGE SCALE GENOMIC DNA]</scope>
    <source>
        <strain evidence="4">CGMCC 4.7330</strain>
    </source>
</reference>
<dbReference type="EMBL" id="JBHSAX010000019">
    <property type="protein sequence ID" value="MFC3965299.1"/>
    <property type="molecule type" value="Genomic_DNA"/>
</dbReference>